<proteinExistence type="predicted"/>
<dbReference type="AlphaFoldDB" id="A0A914Z6A5"/>
<reference evidence="3" key="1">
    <citation type="submission" date="2022-11" db="UniProtKB">
        <authorList>
            <consortium name="WormBaseParasite"/>
        </authorList>
    </citation>
    <scope>IDENTIFICATION</scope>
</reference>
<evidence type="ECO:0000256" key="1">
    <source>
        <dbReference type="SAM" id="Phobius"/>
    </source>
</evidence>
<dbReference type="WBParaSite" id="PSU_v2.g7472.t1">
    <property type="protein sequence ID" value="PSU_v2.g7472.t1"/>
    <property type="gene ID" value="PSU_v2.g7472"/>
</dbReference>
<organism evidence="2 3">
    <name type="scientific">Panagrolaimus superbus</name>
    <dbReference type="NCBI Taxonomy" id="310955"/>
    <lineage>
        <taxon>Eukaryota</taxon>
        <taxon>Metazoa</taxon>
        <taxon>Ecdysozoa</taxon>
        <taxon>Nematoda</taxon>
        <taxon>Chromadorea</taxon>
        <taxon>Rhabditida</taxon>
        <taxon>Tylenchina</taxon>
        <taxon>Panagrolaimomorpha</taxon>
        <taxon>Panagrolaimoidea</taxon>
        <taxon>Panagrolaimidae</taxon>
        <taxon>Panagrolaimus</taxon>
    </lineage>
</organism>
<keyword evidence="1" id="KW-0812">Transmembrane</keyword>
<name>A0A914Z6A5_9BILA</name>
<keyword evidence="1" id="KW-1133">Transmembrane helix</keyword>
<evidence type="ECO:0000313" key="3">
    <source>
        <dbReference type="WBParaSite" id="PSU_v2.g7472.t1"/>
    </source>
</evidence>
<keyword evidence="2" id="KW-1185">Reference proteome</keyword>
<accession>A0A914Z6A5</accession>
<protein>
    <submittedName>
        <fullName evidence="3">Uncharacterized protein</fullName>
    </submittedName>
</protein>
<sequence>MEEIIQICYDSTSPNSDLQGSCDPSQCELKIDIDNTLVKFSVVNAKINVGQICDALRIRDTETKFNTISAIQTCPPKIVDGIIHLFVTKAECQVEVVNAEIKYPEIPSTSPPPLKSAASDSDTSTSSFPWWGILGLIILCLIVFGIFAFLGFFYYKKRWSSKKTISPTEEPKPITVISEPTKTIQTPSKTTRPDLNFTKFEPKIQQNLFQNCHNTQFHNV</sequence>
<dbReference type="Proteomes" id="UP000887577">
    <property type="component" value="Unplaced"/>
</dbReference>
<evidence type="ECO:0000313" key="2">
    <source>
        <dbReference type="Proteomes" id="UP000887577"/>
    </source>
</evidence>
<feature type="transmembrane region" description="Helical" evidence="1">
    <location>
        <begin position="130"/>
        <end position="155"/>
    </location>
</feature>
<keyword evidence="1" id="KW-0472">Membrane</keyword>